<keyword evidence="2" id="KW-0732">Signal</keyword>
<feature type="transmembrane region" description="Helical" evidence="1">
    <location>
        <begin position="299"/>
        <end position="323"/>
    </location>
</feature>
<dbReference type="Pfam" id="PF03140">
    <property type="entry name" value="DUF247"/>
    <property type="match status" value="2"/>
</dbReference>
<accession>A0AAE1VP67</accession>
<evidence type="ECO:0000313" key="4">
    <source>
        <dbReference type="Proteomes" id="UP001291623"/>
    </source>
</evidence>
<evidence type="ECO:0000313" key="3">
    <source>
        <dbReference type="EMBL" id="KAK4371381.1"/>
    </source>
</evidence>
<organism evidence="3 4">
    <name type="scientific">Anisodus tanguticus</name>
    <dbReference type="NCBI Taxonomy" id="243964"/>
    <lineage>
        <taxon>Eukaryota</taxon>
        <taxon>Viridiplantae</taxon>
        <taxon>Streptophyta</taxon>
        <taxon>Embryophyta</taxon>
        <taxon>Tracheophyta</taxon>
        <taxon>Spermatophyta</taxon>
        <taxon>Magnoliopsida</taxon>
        <taxon>eudicotyledons</taxon>
        <taxon>Gunneridae</taxon>
        <taxon>Pentapetalae</taxon>
        <taxon>asterids</taxon>
        <taxon>lamiids</taxon>
        <taxon>Solanales</taxon>
        <taxon>Solanaceae</taxon>
        <taxon>Solanoideae</taxon>
        <taxon>Hyoscyameae</taxon>
        <taxon>Anisodus</taxon>
    </lineage>
</organism>
<sequence length="329" mass="37987">MAGYTASRFVMLLGSALHADAINSRAAEVADWLHSEIDIPGSPIEKNQELRDMLFRTIKDVSKEGYSKYYMPLVVSIGPIHRGRHHVQSMDDFKRKAVRKLAERVKDEVSVEQVYASVEQDLLRARDLNYNDRAWCLMMFLDGCFIIEFICNDRSWLNMKKHDRDLVLRDLLLYANQLPFEVLQVLARAFRYDVGEEEQAAAAAEEDDDLALCSPFSVTELKKEDVKELRARGILQINFLNGDDQAVINFFRHITAHYEPNPQACRYAKRQISTYLKSKNLPLRVAYAEFKQRYFSGPWNFLVLLAVIFTVSMTIIQTVLTGIQTYKKD</sequence>
<keyword evidence="1" id="KW-0472">Membrane</keyword>
<feature type="chain" id="PRO_5041960384" evidence="2">
    <location>
        <begin position="22"/>
        <end position="329"/>
    </location>
</feature>
<protein>
    <submittedName>
        <fullName evidence="3">Uncharacterized protein</fullName>
    </submittedName>
</protein>
<proteinExistence type="predicted"/>
<keyword evidence="4" id="KW-1185">Reference proteome</keyword>
<keyword evidence="1" id="KW-0812">Transmembrane</keyword>
<dbReference type="Proteomes" id="UP001291623">
    <property type="component" value="Unassembled WGS sequence"/>
</dbReference>
<dbReference type="EMBL" id="JAVYJV010000005">
    <property type="protein sequence ID" value="KAK4371381.1"/>
    <property type="molecule type" value="Genomic_DNA"/>
</dbReference>
<evidence type="ECO:0000256" key="1">
    <source>
        <dbReference type="SAM" id="Phobius"/>
    </source>
</evidence>
<feature type="signal peptide" evidence="2">
    <location>
        <begin position="1"/>
        <end position="21"/>
    </location>
</feature>
<dbReference type="InterPro" id="IPR004158">
    <property type="entry name" value="DUF247_pln"/>
</dbReference>
<dbReference type="PANTHER" id="PTHR31549:SF171">
    <property type="entry name" value="GI15025"/>
    <property type="match status" value="1"/>
</dbReference>
<keyword evidence="1" id="KW-1133">Transmembrane helix</keyword>
<evidence type="ECO:0000256" key="2">
    <source>
        <dbReference type="SAM" id="SignalP"/>
    </source>
</evidence>
<dbReference type="AlphaFoldDB" id="A0AAE1VP67"/>
<reference evidence="3" key="1">
    <citation type="submission" date="2023-12" db="EMBL/GenBank/DDBJ databases">
        <title>Genome assembly of Anisodus tanguticus.</title>
        <authorList>
            <person name="Wang Y.-J."/>
        </authorList>
    </citation>
    <scope>NUCLEOTIDE SEQUENCE</scope>
    <source>
        <strain evidence="3">KB-2021</strain>
        <tissue evidence="3">Leaf</tissue>
    </source>
</reference>
<gene>
    <name evidence="3" type="ORF">RND71_010856</name>
</gene>
<dbReference type="PANTHER" id="PTHR31549">
    <property type="entry name" value="PROTEIN, PUTATIVE (DUF247)-RELATED-RELATED"/>
    <property type="match status" value="1"/>
</dbReference>
<comment type="caution">
    <text evidence="3">The sequence shown here is derived from an EMBL/GenBank/DDBJ whole genome shotgun (WGS) entry which is preliminary data.</text>
</comment>
<name>A0AAE1VP67_9SOLA</name>